<organism evidence="1">
    <name type="scientific">Malawimonas jakobiformis</name>
    <name type="common">Flagellated protozoan</name>
    <dbReference type="NCBI Taxonomy" id="136089"/>
    <lineage>
        <taxon>Eukaryota</taxon>
        <taxon>Malawimonadida</taxon>
        <taxon>Malawimonadidae</taxon>
        <taxon>Malawimonas</taxon>
    </lineage>
</organism>
<dbReference type="GO" id="GO:0005840">
    <property type="term" value="C:ribosome"/>
    <property type="evidence" value="ECO:0007669"/>
    <property type="project" value="UniProtKB-KW"/>
</dbReference>
<evidence type="ECO:0000313" key="1">
    <source>
        <dbReference type="EMBL" id="AAG13711.1"/>
    </source>
</evidence>
<keyword evidence="1" id="KW-0496">Mitochondrion</keyword>
<dbReference type="RefSeq" id="NP_066344.1">
    <property type="nucleotide sequence ID" value="NC_002553.1"/>
</dbReference>
<keyword evidence="1" id="KW-0689">Ribosomal protein</keyword>
<keyword evidence="1" id="KW-0687">Ribonucleoprotein</keyword>
<reference evidence="1" key="1">
    <citation type="submission" date="2000-08" db="EMBL/GenBank/DDBJ databases">
        <title>Comparative analysis of mitochondrial genomes of the ancient jakobid protists.</title>
        <authorList>
            <person name="Burger G."/>
            <person name="O'Kelly C.J."/>
            <person name="Gray W.M."/>
        </authorList>
    </citation>
    <scope>NUCLEOTIDE SEQUENCE</scope>
    <source>
        <strain evidence="1">ATCC 50310</strain>
    </source>
</reference>
<dbReference type="GeneID" id="801287"/>
<dbReference type="AlphaFoldDB" id="Q9G866"/>
<name>Q9G866_MALJA</name>
<protein>
    <submittedName>
        <fullName evidence="1">Ribosomal protein L18</fullName>
    </submittedName>
</protein>
<gene>
    <name evidence="1" type="primary">rpl18</name>
</gene>
<sequence length="94" mass="11353">MDKLVFLNIQKSNKYLYISILKNNTNIITISSNKKYFQTVYSINKYLKNKSFNNINNIIFSYMKEKMLESGIKYLFLNKKLINLYKNSFYRNHS</sequence>
<dbReference type="EMBL" id="AF295546">
    <property type="protein sequence ID" value="AAG13711.1"/>
    <property type="molecule type" value="Genomic_DNA"/>
</dbReference>
<geneLocation type="mitochondrion" evidence="1"/>
<proteinExistence type="predicted"/>
<accession>Q9G866</accession>